<protein>
    <recommendedName>
        <fullName evidence="2">DUF7587 domain-containing protein</fullName>
    </recommendedName>
</protein>
<feature type="region of interest" description="Disordered" evidence="1">
    <location>
        <begin position="520"/>
        <end position="568"/>
    </location>
</feature>
<proteinExistence type="predicted"/>
<dbReference type="Proteomes" id="UP000799764">
    <property type="component" value="Unassembled WGS sequence"/>
</dbReference>
<feature type="domain" description="DUF7587" evidence="2">
    <location>
        <begin position="205"/>
        <end position="310"/>
    </location>
</feature>
<feature type="compositionally biased region" description="Low complexity" evidence="1">
    <location>
        <begin position="34"/>
        <end position="43"/>
    </location>
</feature>
<feature type="compositionally biased region" description="Basic and acidic residues" evidence="1">
    <location>
        <begin position="553"/>
        <end position="567"/>
    </location>
</feature>
<dbReference type="EMBL" id="MU001513">
    <property type="protein sequence ID" value="KAF2438072.1"/>
    <property type="molecule type" value="Genomic_DNA"/>
</dbReference>
<gene>
    <name evidence="3" type="ORF">P171DRAFT_491365</name>
</gene>
<dbReference type="OrthoDB" id="5429427at2759"/>
<dbReference type="Pfam" id="PF24494">
    <property type="entry name" value="DUF7587"/>
    <property type="match status" value="1"/>
</dbReference>
<evidence type="ECO:0000256" key="1">
    <source>
        <dbReference type="SAM" id="MobiDB-lite"/>
    </source>
</evidence>
<dbReference type="InterPro" id="IPR056009">
    <property type="entry name" value="DUF7587"/>
</dbReference>
<organism evidence="3 4">
    <name type="scientific">Karstenula rhodostoma CBS 690.94</name>
    <dbReference type="NCBI Taxonomy" id="1392251"/>
    <lineage>
        <taxon>Eukaryota</taxon>
        <taxon>Fungi</taxon>
        <taxon>Dikarya</taxon>
        <taxon>Ascomycota</taxon>
        <taxon>Pezizomycotina</taxon>
        <taxon>Dothideomycetes</taxon>
        <taxon>Pleosporomycetidae</taxon>
        <taxon>Pleosporales</taxon>
        <taxon>Massarineae</taxon>
        <taxon>Didymosphaeriaceae</taxon>
        <taxon>Karstenula</taxon>
    </lineage>
</organism>
<comment type="caution">
    <text evidence="3">The sequence shown here is derived from an EMBL/GenBank/DDBJ whole genome shotgun (WGS) entry which is preliminary data.</text>
</comment>
<name>A0A9P4P6D8_9PLEO</name>
<dbReference type="AlphaFoldDB" id="A0A9P4P6D8"/>
<evidence type="ECO:0000313" key="3">
    <source>
        <dbReference type="EMBL" id="KAF2438072.1"/>
    </source>
</evidence>
<sequence>MPSQGGQEALGVSDGQIAPFSFPDTDSDSDSDSSEQASTSTNSPTADMGHEDPNPGSPAPASSQDKIFARARKLRIEDMERTTQLPRDLYVKGLDFSDMYNAIGPEGIDMHKLAEQMGVDKTNYHLFVRFLREGFNIEVRCWITRPSTRLDEKRIESINRAARKATIPLKLIPFKQRVVAKLYEKIRITRTGPEELLREKRNSFPQKVYRTFNEKAATHTYTQRREIAKQVMREGVAFQPMGAFHPKREWTPTRIERHFREQEKRNPSSLISCYDNLEDAQKKAVRHSRAGKSQILAERIAIAEIDTSGFVAVTIHARIKERIETTVARSTKLINGERRVRAVEIPAYVHESAFNDHENQGTITLKQFECSGAAGWLLGHELCRSDLKVVVGPGHMSTCLAFGDIPASRITNVWPFDGTKLHQKKTSEPIRSQADPRWLWSWKSRMWLEDLVYMREKQKEAAKTASFCVKEEEEYSGGDAPRMQNLSQDDAEADNVHPDGMIKIPDLSDDEDEFGLDLADELQTDTLERRKTSSTNRKKRGAQSSLGHKNKRARPESEHLPNDDSTHSHLCTDWCSYGYWNSTPEYSSAWKDYIKSQSDR</sequence>
<keyword evidence="4" id="KW-1185">Reference proteome</keyword>
<evidence type="ECO:0000313" key="4">
    <source>
        <dbReference type="Proteomes" id="UP000799764"/>
    </source>
</evidence>
<accession>A0A9P4P6D8</accession>
<reference evidence="3" key="1">
    <citation type="journal article" date="2020" name="Stud. Mycol.">
        <title>101 Dothideomycetes genomes: a test case for predicting lifestyles and emergence of pathogens.</title>
        <authorList>
            <person name="Haridas S."/>
            <person name="Albert R."/>
            <person name="Binder M."/>
            <person name="Bloem J."/>
            <person name="Labutti K."/>
            <person name="Salamov A."/>
            <person name="Andreopoulos B."/>
            <person name="Baker S."/>
            <person name="Barry K."/>
            <person name="Bills G."/>
            <person name="Bluhm B."/>
            <person name="Cannon C."/>
            <person name="Castanera R."/>
            <person name="Culley D."/>
            <person name="Daum C."/>
            <person name="Ezra D."/>
            <person name="Gonzalez J."/>
            <person name="Henrissat B."/>
            <person name="Kuo A."/>
            <person name="Liang C."/>
            <person name="Lipzen A."/>
            <person name="Lutzoni F."/>
            <person name="Magnuson J."/>
            <person name="Mondo S."/>
            <person name="Nolan M."/>
            <person name="Ohm R."/>
            <person name="Pangilinan J."/>
            <person name="Park H.-J."/>
            <person name="Ramirez L."/>
            <person name="Alfaro M."/>
            <person name="Sun H."/>
            <person name="Tritt A."/>
            <person name="Yoshinaga Y."/>
            <person name="Zwiers L.-H."/>
            <person name="Turgeon B."/>
            <person name="Goodwin S."/>
            <person name="Spatafora J."/>
            <person name="Crous P."/>
            <person name="Grigoriev I."/>
        </authorList>
    </citation>
    <scope>NUCLEOTIDE SEQUENCE</scope>
    <source>
        <strain evidence="3">CBS 690.94</strain>
    </source>
</reference>
<evidence type="ECO:0000259" key="2">
    <source>
        <dbReference type="Pfam" id="PF24494"/>
    </source>
</evidence>
<feature type="region of interest" description="Disordered" evidence="1">
    <location>
        <begin position="1"/>
        <end position="64"/>
    </location>
</feature>